<dbReference type="OrthoDB" id="594725at2"/>
<keyword evidence="12" id="KW-0902">Two-component regulatory system</keyword>
<keyword evidence="4" id="KW-1003">Cell membrane</keyword>
<evidence type="ECO:0000256" key="9">
    <source>
        <dbReference type="ARBA" id="ARBA00022777"/>
    </source>
</evidence>
<evidence type="ECO:0000259" key="16">
    <source>
        <dbReference type="PROSITE" id="PS50885"/>
    </source>
</evidence>
<evidence type="ECO:0000256" key="6">
    <source>
        <dbReference type="ARBA" id="ARBA00022679"/>
    </source>
</evidence>
<feature type="transmembrane region" description="Helical" evidence="14">
    <location>
        <begin position="156"/>
        <end position="176"/>
    </location>
</feature>
<dbReference type="InterPro" id="IPR003594">
    <property type="entry name" value="HATPase_dom"/>
</dbReference>
<dbReference type="FunFam" id="1.10.287.130:FF:000001">
    <property type="entry name" value="Two-component sensor histidine kinase"/>
    <property type="match status" value="1"/>
</dbReference>
<keyword evidence="5" id="KW-0597">Phosphoprotein</keyword>
<dbReference type="SUPFAM" id="SSF47384">
    <property type="entry name" value="Homodimeric domain of signal transducing histidine kinase"/>
    <property type="match status" value="1"/>
</dbReference>
<dbReference type="AlphaFoldDB" id="A0A2S7T1G4"/>
<dbReference type="SMART" id="SM00304">
    <property type="entry name" value="HAMP"/>
    <property type="match status" value="1"/>
</dbReference>
<dbReference type="InterPro" id="IPR036097">
    <property type="entry name" value="HisK_dim/P_sf"/>
</dbReference>
<dbReference type="SMART" id="SM00387">
    <property type="entry name" value="HATPase_c"/>
    <property type="match status" value="1"/>
</dbReference>
<evidence type="ECO:0000256" key="4">
    <source>
        <dbReference type="ARBA" id="ARBA00022475"/>
    </source>
</evidence>
<proteinExistence type="predicted"/>
<dbReference type="InterPro" id="IPR004358">
    <property type="entry name" value="Sig_transdc_His_kin-like_C"/>
</dbReference>
<feature type="domain" description="Histidine kinase" evidence="15">
    <location>
        <begin position="239"/>
        <end position="455"/>
    </location>
</feature>
<evidence type="ECO:0000313" key="17">
    <source>
        <dbReference type="EMBL" id="PQJ12794.1"/>
    </source>
</evidence>
<comment type="catalytic activity">
    <reaction evidence="1">
        <text>ATP + protein L-histidine = ADP + protein N-phospho-L-histidine.</text>
        <dbReference type="EC" id="2.7.13.3"/>
    </reaction>
</comment>
<evidence type="ECO:0000256" key="10">
    <source>
        <dbReference type="ARBA" id="ARBA00022840"/>
    </source>
</evidence>
<dbReference type="SMART" id="SM00388">
    <property type="entry name" value="HisKA"/>
    <property type="match status" value="1"/>
</dbReference>
<reference evidence="17 18" key="1">
    <citation type="submission" date="2018-01" db="EMBL/GenBank/DDBJ databases">
        <title>A novel member of the phylum Bacteroidetes isolated from glacier ice.</title>
        <authorList>
            <person name="Liu Q."/>
            <person name="Xin Y.-H."/>
        </authorList>
    </citation>
    <scope>NUCLEOTIDE SEQUENCE [LARGE SCALE GENOMIC DNA]</scope>
    <source>
        <strain evidence="17 18">RB1R16</strain>
    </source>
</reference>
<protein>
    <recommendedName>
        <fullName evidence="3">histidine kinase</fullName>
        <ecNumber evidence="3">2.7.13.3</ecNumber>
    </recommendedName>
</protein>
<dbReference type="InterPro" id="IPR050398">
    <property type="entry name" value="HssS/ArlS-like"/>
</dbReference>
<comment type="subcellular location">
    <subcellularLocation>
        <location evidence="2">Cell membrane</location>
        <topology evidence="2">Multi-pass membrane protein</topology>
    </subcellularLocation>
</comment>
<dbReference type="SUPFAM" id="SSF158472">
    <property type="entry name" value="HAMP domain-like"/>
    <property type="match status" value="1"/>
</dbReference>
<evidence type="ECO:0000259" key="15">
    <source>
        <dbReference type="PROSITE" id="PS50109"/>
    </source>
</evidence>
<dbReference type="PANTHER" id="PTHR45528:SF1">
    <property type="entry name" value="SENSOR HISTIDINE KINASE CPXA"/>
    <property type="match status" value="1"/>
</dbReference>
<dbReference type="EC" id="2.7.13.3" evidence="3"/>
<dbReference type="Proteomes" id="UP000239872">
    <property type="component" value="Unassembled WGS sequence"/>
</dbReference>
<evidence type="ECO:0000256" key="12">
    <source>
        <dbReference type="ARBA" id="ARBA00023012"/>
    </source>
</evidence>
<keyword evidence="10" id="KW-0067">ATP-binding</keyword>
<dbReference type="CDD" id="cd06225">
    <property type="entry name" value="HAMP"/>
    <property type="match status" value="1"/>
</dbReference>
<organism evidence="17 18">
    <name type="scientific">Flavipsychrobacter stenotrophus</name>
    <dbReference type="NCBI Taxonomy" id="2077091"/>
    <lineage>
        <taxon>Bacteria</taxon>
        <taxon>Pseudomonadati</taxon>
        <taxon>Bacteroidota</taxon>
        <taxon>Chitinophagia</taxon>
        <taxon>Chitinophagales</taxon>
        <taxon>Chitinophagaceae</taxon>
        <taxon>Flavipsychrobacter</taxon>
    </lineage>
</organism>
<dbReference type="InterPro" id="IPR003660">
    <property type="entry name" value="HAMP_dom"/>
</dbReference>
<evidence type="ECO:0000256" key="11">
    <source>
        <dbReference type="ARBA" id="ARBA00022989"/>
    </source>
</evidence>
<keyword evidence="18" id="KW-1185">Reference proteome</keyword>
<evidence type="ECO:0000256" key="3">
    <source>
        <dbReference type="ARBA" id="ARBA00012438"/>
    </source>
</evidence>
<feature type="domain" description="HAMP" evidence="16">
    <location>
        <begin position="178"/>
        <end position="231"/>
    </location>
</feature>
<dbReference type="PANTHER" id="PTHR45528">
    <property type="entry name" value="SENSOR HISTIDINE KINASE CPXA"/>
    <property type="match status" value="1"/>
</dbReference>
<name>A0A2S7T1G4_9BACT</name>
<dbReference type="InterPro" id="IPR003661">
    <property type="entry name" value="HisK_dim/P_dom"/>
</dbReference>
<dbReference type="Gene3D" id="6.10.340.10">
    <property type="match status" value="1"/>
</dbReference>
<dbReference type="Pfam" id="PF02518">
    <property type="entry name" value="HATPase_c"/>
    <property type="match status" value="1"/>
</dbReference>
<dbReference type="EMBL" id="PPSL01000001">
    <property type="protein sequence ID" value="PQJ12794.1"/>
    <property type="molecule type" value="Genomic_DNA"/>
</dbReference>
<dbReference type="GO" id="GO:0005886">
    <property type="term" value="C:plasma membrane"/>
    <property type="evidence" value="ECO:0007669"/>
    <property type="project" value="UniProtKB-SubCell"/>
</dbReference>
<dbReference type="PROSITE" id="PS50885">
    <property type="entry name" value="HAMP"/>
    <property type="match status" value="1"/>
</dbReference>
<dbReference type="InterPro" id="IPR036890">
    <property type="entry name" value="HATPase_C_sf"/>
</dbReference>
<evidence type="ECO:0000256" key="14">
    <source>
        <dbReference type="SAM" id="Phobius"/>
    </source>
</evidence>
<keyword evidence="8" id="KW-0547">Nucleotide-binding</keyword>
<keyword evidence="7 14" id="KW-0812">Transmembrane</keyword>
<dbReference type="GO" id="GO:0000155">
    <property type="term" value="F:phosphorelay sensor kinase activity"/>
    <property type="evidence" value="ECO:0007669"/>
    <property type="project" value="InterPro"/>
</dbReference>
<feature type="transmembrane region" description="Helical" evidence="14">
    <location>
        <begin position="7"/>
        <end position="30"/>
    </location>
</feature>
<evidence type="ECO:0000256" key="8">
    <source>
        <dbReference type="ARBA" id="ARBA00022741"/>
    </source>
</evidence>
<dbReference type="Gene3D" id="3.30.565.10">
    <property type="entry name" value="Histidine kinase-like ATPase, C-terminal domain"/>
    <property type="match status" value="1"/>
</dbReference>
<dbReference type="PROSITE" id="PS50109">
    <property type="entry name" value="HIS_KIN"/>
    <property type="match status" value="1"/>
</dbReference>
<keyword evidence="9 17" id="KW-0418">Kinase</keyword>
<dbReference type="CDD" id="cd00082">
    <property type="entry name" value="HisKA"/>
    <property type="match status" value="1"/>
</dbReference>
<evidence type="ECO:0000256" key="7">
    <source>
        <dbReference type="ARBA" id="ARBA00022692"/>
    </source>
</evidence>
<dbReference type="PRINTS" id="PR00344">
    <property type="entry name" value="BCTRLSENSOR"/>
</dbReference>
<evidence type="ECO:0000256" key="1">
    <source>
        <dbReference type="ARBA" id="ARBA00000085"/>
    </source>
</evidence>
<dbReference type="RefSeq" id="WP_105037678.1">
    <property type="nucleotide sequence ID" value="NZ_PPSL01000001.1"/>
</dbReference>
<dbReference type="SUPFAM" id="SSF55874">
    <property type="entry name" value="ATPase domain of HSP90 chaperone/DNA topoisomerase II/histidine kinase"/>
    <property type="match status" value="1"/>
</dbReference>
<evidence type="ECO:0000313" key="18">
    <source>
        <dbReference type="Proteomes" id="UP000239872"/>
    </source>
</evidence>
<evidence type="ECO:0000256" key="5">
    <source>
        <dbReference type="ARBA" id="ARBA00022553"/>
    </source>
</evidence>
<dbReference type="Pfam" id="PF00512">
    <property type="entry name" value="HisKA"/>
    <property type="match status" value="1"/>
</dbReference>
<accession>A0A2S7T1G4</accession>
<dbReference type="InterPro" id="IPR005467">
    <property type="entry name" value="His_kinase_dom"/>
</dbReference>
<keyword evidence="11 14" id="KW-1133">Transmembrane helix</keyword>
<comment type="caution">
    <text evidence="17">The sequence shown here is derived from an EMBL/GenBank/DDBJ whole genome shotgun (WGS) entry which is preliminary data.</text>
</comment>
<dbReference type="PROSITE" id="PS51257">
    <property type="entry name" value="PROKAR_LIPOPROTEIN"/>
    <property type="match status" value="1"/>
</dbReference>
<keyword evidence="13 14" id="KW-0472">Membrane</keyword>
<dbReference type="Gene3D" id="1.10.287.130">
    <property type="match status" value="1"/>
</dbReference>
<gene>
    <name evidence="17" type="ORF">CJD36_003340</name>
</gene>
<evidence type="ECO:0000256" key="13">
    <source>
        <dbReference type="ARBA" id="ARBA00023136"/>
    </source>
</evidence>
<dbReference type="GO" id="GO:0005524">
    <property type="term" value="F:ATP binding"/>
    <property type="evidence" value="ECO:0007669"/>
    <property type="project" value="UniProtKB-KW"/>
</dbReference>
<dbReference type="Pfam" id="PF00672">
    <property type="entry name" value="HAMP"/>
    <property type="match status" value="1"/>
</dbReference>
<evidence type="ECO:0000256" key="2">
    <source>
        <dbReference type="ARBA" id="ARBA00004651"/>
    </source>
</evidence>
<sequence length="456" mass="51562">MTIQKKTALIFTSITGTILILVSCVAYFFMNSFAFQDYYKRLEIRGIITAKAELEKQHPHLGEVYSDIIEKHLEPLPGEKEYFFPKDSLDVFLKSRVIPGLPESFYTGILTQRSATLRKESVFYTGLLYNEKGKQYVVIVGAQNEDSIAYARKLKLILVTCVLAGLLVAYTLGIFFSRHTFKPVRDIIEKVKTIGIGNLHLRLEDRRDDDEIAVLASTFNDMLSRLETSFETQNNFVSNASHELRTPLTAIYGEAEIALSRQRNEQEYKQSLEIIVKQAEKLQHLTNSLLNLAQTGFDGKKHNLQQIRIEDLLMDVKDTINNIIPENQIHIDLSELPANEPVVIKGNYHLLKLGLSNVMENACKYSNNDKVSVKATIINKMLLLTILDEGIGIPTDELKYIYDPFFRASNTGKYEGYGIGLPLTRNIFRLHKGEINVHSSAGNGVKVMLSIPLLTA</sequence>
<keyword evidence="6" id="KW-0808">Transferase</keyword>